<evidence type="ECO:0000256" key="6">
    <source>
        <dbReference type="SAM" id="Phobius"/>
    </source>
</evidence>
<keyword evidence="9" id="KW-1185">Reference proteome</keyword>
<feature type="transmembrane region" description="Helical" evidence="6">
    <location>
        <begin position="189"/>
        <end position="210"/>
    </location>
</feature>
<feature type="region of interest" description="Disordered" evidence="5">
    <location>
        <begin position="224"/>
        <end position="294"/>
    </location>
</feature>
<feature type="region of interest" description="Disordered" evidence="5">
    <location>
        <begin position="150"/>
        <end position="186"/>
    </location>
</feature>
<gene>
    <name evidence="8" type="ORF">BJX66DRAFT_332146</name>
</gene>
<evidence type="ECO:0000313" key="8">
    <source>
        <dbReference type="EMBL" id="KAL2800582.1"/>
    </source>
</evidence>
<dbReference type="EMBL" id="JBFTWV010000003">
    <property type="protein sequence ID" value="KAL2800582.1"/>
    <property type="molecule type" value="Genomic_DNA"/>
</dbReference>
<evidence type="ECO:0000256" key="4">
    <source>
        <dbReference type="ARBA" id="ARBA00023136"/>
    </source>
</evidence>
<feature type="chain" id="PRO_5046933125" evidence="7">
    <location>
        <begin position="18"/>
        <end position="294"/>
    </location>
</feature>
<evidence type="ECO:0000256" key="3">
    <source>
        <dbReference type="ARBA" id="ARBA00022989"/>
    </source>
</evidence>
<comment type="caution">
    <text evidence="8">The sequence shown here is derived from an EMBL/GenBank/DDBJ whole genome shotgun (WGS) entry which is preliminary data.</text>
</comment>
<keyword evidence="7" id="KW-0732">Signal</keyword>
<dbReference type="InterPro" id="IPR051694">
    <property type="entry name" value="Immunoregulatory_rcpt-like"/>
</dbReference>
<evidence type="ECO:0000256" key="2">
    <source>
        <dbReference type="ARBA" id="ARBA00022692"/>
    </source>
</evidence>
<comment type="subcellular location">
    <subcellularLocation>
        <location evidence="1">Membrane</location>
        <topology evidence="1">Single-pass membrane protein</topology>
    </subcellularLocation>
</comment>
<sequence>MLFFLFLPLLSVQLAQATTVQELWIFPAAPDFTSDITTGTTVQVRWHAGLASVFSSFCTECNTSHVDLWLTGSQYSERLTSGINVEKTFSFSWRADVNASIITGSPNWSFRFLPSGAIWNGTGGQEISSAQFTILEAMRTSTTFSTSAAASTAMTSSTPTANSTTATTQPTSTSPQPKDDNGLSPGAKAGAGVGAAVGAVIFMALLIFLWRKAWKHRQRTRGIHEAPDGGVYMSPDQHGSDGPANAWQPAMHEDSSSRPALAKTPSELPTTAGPSEMDAGADGRRGPIELDGTR</sequence>
<keyword evidence="2 6" id="KW-0812">Transmembrane</keyword>
<feature type="compositionally biased region" description="Basic and acidic residues" evidence="5">
    <location>
        <begin position="281"/>
        <end position="294"/>
    </location>
</feature>
<protein>
    <submittedName>
        <fullName evidence="8">Uncharacterized protein</fullName>
    </submittedName>
</protein>
<accession>A0ABR4GNS7</accession>
<dbReference type="PANTHER" id="PTHR15549">
    <property type="entry name" value="PAIRED IMMUNOGLOBULIN-LIKE TYPE 2 RECEPTOR"/>
    <property type="match status" value="1"/>
</dbReference>
<evidence type="ECO:0000256" key="5">
    <source>
        <dbReference type="SAM" id="MobiDB-lite"/>
    </source>
</evidence>
<evidence type="ECO:0000313" key="9">
    <source>
        <dbReference type="Proteomes" id="UP001610563"/>
    </source>
</evidence>
<feature type="compositionally biased region" description="Low complexity" evidence="5">
    <location>
        <begin position="150"/>
        <end position="175"/>
    </location>
</feature>
<feature type="signal peptide" evidence="7">
    <location>
        <begin position="1"/>
        <end position="17"/>
    </location>
</feature>
<reference evidence="8 9" key="1">
    <citation type="submission" date="2024-07" db="EMBL/GenBank/DDBJ databases">
        <title>Section-level genome sequencing and comparative genomics of Aspergillus sections Usti and Cavernicolus.</title>
        <authorList>
            <consortium name="Lawrence Berkeley National Laboratory"/>
            <person name="Nybo J.L."/>
            <person name="Vesth T.C."/>
            <person name="Theobald S."/>
            <person name="Frisvad J.C."/>
            <person name="Larsen T.O."/>
            <person name="Kjaerboelling I."/>
            <person name="Rothschild-Mancinelli K."/>
            <person name="Lyhne E.K."/>
            <person name="Kogle M.E."/>
            <person name="Barry K."/>
            <person name="Clum A."/>
            <person name="Na H."/>
            <person name="Ledsgaard L."/>
            <person name="Lin J."/>
            <person name="Lipzen A."/>
            <person name="Kuo A."/>
            <person name="Riley R."/>
            <person name="Mondo S."/>
            <person name="Labutti K."/>
            <person name="Haridas S."/>
            <person name="Pangalinan J."/>
            <person name="Salamov A.A."/>
            <person name="Simmons B.A."/>
            <person name="Magnuson J.K."/>
            <person name="Chen J."/>
            <person name="Drula E."/>
            <person name="Henrissat B."/>
            <person name="Wiebenga A."/>
            <person name="Lubbers R.J."/>
            <person name="Gomes A.C."/>
            <person name="Makela M.R."/>
            <person name="Stajich J."/>
            <person name="Grigoriev I.V."/>
            <person name="Mortensen U.H."/>
            <person name="De Vries R.P."/>
            <person name="Baker S.E."/>
            <person name="Andersen M.R."/>
        </authorList>
    </citation>
    <scope>NUCLEOTIDE SEQUENCE [LARGE SCALE GENOMIC DNA]</scope>
    <source>
        <strain evidence="8 9">CBS 209.92</strain>
    </source>
</reference>
<name>A0ABR4GNS7_9EURO</name>
<evidence type="ECO:0000256" key="7">
    <source>
        <dbReference type="SAM" id="SignalP"/>
    </source>
</evidence>
<evidence type="ECO:0000256" key="1">
    <source>
        <dbReference type="ARBA" id="ARBA00004167"/>
    </source>
</evidence>
<dbReference type="Proteomes" id="UP001610563">
    <property type="component" value="Unassembled WGS sequence"/>
</dbReference>
<organism evidence="8 9">
    <name type="scientific">Aspergillus keveii</name>
    <dbReference type="NCBI Taxonomy" id="714993"/>
    <lineage>
        <taxon>Eukaryota</taxon>
        <taxon>Fungi</taxon>
        <taxon>Dikarya</taxon>
        <taxon>Ascomycota</taxon>
        <taxon>Pezizomycotina</taxon>
        <taxon>Eurotiomycetes</taxon>
        <taxon>Eurotiomycetidae</taxon>
        <taxon>Eurotiales</taxon>
        <taxon>Aspergillaceae</taxon>
        <taxon>Aspergillus</taxon>
        <taxon>Aspergillus subgen. Nidulantes</taxon>
    </lineage>
</organism>
<proteinExistence type="predicted"/>
<keyword evidence="3 6" id="KW-1133">Transmembrane helix</keyword>
<keyword evidence="4 6" id="KW-0472">Membrane</keyword>